<dbReference type="GO" id="GO:0016567">
    <property type="term" value="P:protein ubiquitination"/>
    <property type="evidence" value="ECO:0007669"/>
    <property type="project" value="TreeGrafter"/>
</dbReference>
<gene>
    <name evidence="3" type="primary">cpna-2</name>
</gene>
<protein>
    <submittedName>
        <fullName evidence="3">Copine family protein 2</fullName>
    </submittedName>
</protein>
<proteinExistence type="evidence at transcript level"/>
<dbReference type="InterPro" id="IPR052079">
    <property type="entry name" value="E3_ligase/Copine_domain"/>
</dbReference>
<evidence type="ECO:0000256" key="1">
    <source>
        <dbReference type="SAM" id="MobiDB-lite"/>
    </source>
</evidence>
<feature type="region of interest" description="Disordered" evidence="1">
    <location>
        <begin position="1"/>
        <end position="23"/>
    </location>
</feature>
<feature type="domain" description="VWFA" evidence="2">
    <location>
        <begin position="1320"/>
        <end position="1513"/>
    </location>
</feature>
<dbReference type="SMR" id="A0A3G6JBM3"/>
<dbReference type="InterPro" id="IPR002035">
    <property type="entry name" value="VWF_A"/>
</dbReference>
<evidence type="ECO:0000259" key="2">
    <source>
        <dbReference type="SMART" id="SM00327"/>
    </source>
</evidence>
<dbReference type="EMBL" id="MH028024">
    <property type="protein sequence ID" value="AZA15226.1"/>
    <property type="molecule type" value="mRNA"/>
</dbReference>
<feature type="region of interest" description="Disordered" evidence="1">
    <location>
        <begin position="784"/>
        <end position="803"/>
    </location>
</feature>
<dbReference type="Pfam" id="PF07002">
    <property type="entry name" value="Copine"/>
    <property type="match status" value="1"/>
</dbReference>
<evidence type="ECO:0000313" key="3">
    <source>
        <dbReference type="EMBL" id="AZA15226.1"/>
    </source>
</evidence>
<dbReference type="GO" id="GO:0005634">
    <property type="term" value="C:nucleus"/>
    <property type="evidence" value="ECO:0007669"/>
    <property type="project" value="TreeGrafter"/>
</dbReference>
<organism evidence="3">
    <name type="scientific">Anisakis simplex</name>
    <name type="common">Herring worm</name>
    <dbReference type="NCBI Taxonomy" id="6269"/>
    <lineage>
        <taxon>Eukaryota</taxon>
        <taxon>Metazoa</taxon>
        <taxon>Ecdysozoa</taxon>
        <taxon>Nematoda</taxon>
        <taxon>Chromadorea</taxon>
        <taxon>Rhabditida</taxon>
        <taxon>Spirurina</taxon>
        <taxon>Ascaridomorpha</taxon>
        <taxon>Ascaridoidea</taxon>
        <taxon>Anisakidae</taxon>
        <taxon>Anisakis</taxon>
        <taxon>Anisakis simplex complex</taxon>
    </lineage>
</organism>
<dbReference type="PANTHER" id="PTHR45751:SF11">
    <property type="entry name" value="COPINE FAMILY PROTEIN 2"/>
    <property type="match status" value="1"/>
</dbReference>
<dbReference type="PANTHER" id="PTHR45751">
    <property type="entry name" value="COPINE FAMILY PROTEIN 1"/>
    <property type="match status" value="1"/>
</dbReference>
<feature type="compositionally biased region" description="Polar residues" evidence="1">
    <location>
        <begin position="135"/>
        <end position="148"/>
    </location>
</feature>
<feature type="compositionally biased region" description="Low complexity" evidence="1">
    <location>
        <begin position="11"/>
        <end position="22"/>
    </location>
</feature>
<name>A0A3G6JBM3_ANISI</name>
<dbReference type="CDD" id="cd01459">
    <property type="entry name" value="vWA_copine_like"/>
    <property type="match status" value="1"/>
</dbReference>
<reference evidence="3" key="1">
    <citation type="submission" date="2018-03" db="EMBL/GenBank/DDBJ databases">
        <title>A comparison of the expression on the transcriptome analysis of Anisakis simplex sensu stricto L3 and L4.</title>
        <authorList>
            <person name="Nam U.-H."/>
            <person name="Kim J.-O."/>
            <person name="Kim J.-H."/>
        </authorList>
    </citation>
    <scope>NUCLEOTIDE SEQUENCE</scope>
    <source>
        <tissue evidence="3">Whole body</tissue>
    </source>
</reference>
<accession>A0A3G6JBM3</accession>
<feature type="region of interest" description="Disordered" evidence="1">
    <location>
        <begin position="66"/>
        <end position="148"/>
    </location>
</feature>
<dbReference type="GO" id="GO:0004842">
    <property type="term" value="F:ubiquitin-protein transferase activity"/>
    <property type="evidence" value="ECO:0007669"/>
    <property type="project" value="TreeGrafter"/>
</dbReference>
<dbReference type="InterPro" id="IPR036465">
    <property type="entry name" value="vWFA_dom_sf"/>
</dbReference>
<dbReference type="SUPFAM" id="SSF53300">
    <property type="entry name" value="vWA-like"/>
    <property type="match status" value="1"/>
</dbReference>
<sequence length="1558" mass="175149">MKRRGFKHLFTQQQHQQNTTTTYSRSNIEAATDVVDDEKTMSIGTGAGDGAESEQRKRPARFFQKFFRPITGGGSSSSYTTSSRDGDSPQMITTSTSRVADEDEYTDIKREMSVPVSPKSVKFRDELPARRGQSAVPQTSSSKQFGSTYGNDYIDGPPSSKKVMPQPLAWRSQQPQSSCDALDEATRHLLELSDQSRAHNVMITTPTTTTIPSGVHHGRGTADATAVASTARAAVADGASTSISYSNTARLTPAADQLQKSASTSSMNKVIRTNDGGILKLANVFTWDAARLREHSATPRPTSPIEHTIQGADGKPQTFLVYRDGLRRGPPAVQTNVQGKLQMDKIVGADLSNVEHCFSSGWTIKDTVTNYKVKTTMGDRTLVIEECRLPNGEEYSNANEYKMSVYKENELKTQHQADIEIPPNTSKSEYLAHLSKRLLRDMEMLEESEANCHENKTTPKRGTKQPPITTRVEVEVVEDVTKLLKTYIIGQRVELQQQQLQQAITTPHVQIELDQAAIDASDEFTSSHTYERTSDNEDLSSMHIERVGHEYIDKLQPKPRSKLPIEQQPAPTDIRLQTEGHRFSGQSLLVKRSAQVESEESSESTTTTADFECCEKVFAECELIRTEDSSRNEVVVSEPHTFSAQLELIHKRHLLMSASSLVEKEEDATSKRRAITECDLVRTEDCSWNSVVIAMPRLEFVKTSLKAFSAVQQAEAASYDIQQQGQVFVGQTTVKKQRIMHYESADETPVERVSEALPANYGMQQLGQQFKGEALLKRTRHFISSDSVEDEQPEQRQQQPKGGITQVDLVKNASHAHFDVTIVISNDLKPPPIRLKESLESERVDLTACFARHQSDSLKEEAVMRDRNAWLETFSGREIGEERTDLIVAIQMTTQQDKLRQETQTNWCASIVGRVSERFRECQEEQAMAVFALQSQAAAQMYDHYHTECIHREARLERVKFSTDASEEESVLSKIMIASSEVTDYQAQIQLASANCTSVQHSCVEAVTSNASIMVYLKNNSATTSTLSAQHLINEKQSLRGTTFQTQATTEESIHIDLGIRRSFTQFCNDANADMQICDKICTKVQLGMRSSQETNVTLTMALSRSARMEGESMRWMTRERQKQSYTVAEFGDEVETLTVMLQNSGATRGQAVGQLAEPVTDSAQETVIRTDERLQSDAARHSAEAETQQAVTIVESDQIVCTTPVEVELRHHEESRDEWKEEKSEKRVSFAAEVTEKTLSMDMSMTVERPQAPSIVKKPMKRESRSRRAVIKQNEAPNFVPMRRNSLLMALAMGSPHNIPHFRTLDDVIRGIKRAGLEYSNLIFGIDYTRSNYYQGEKTFDGRNLHDLNSEEMNPYQQVIEIVGRTLSSFDADGVIPTFGFGDEETTDQAIFNLYDRDDFNLECNGFEEVLRVYNEKTPFINMSGPTNFVPLIEKAIQIVREKQSYHILVIVADGQVTNEKINQKAIAAASHYPLSIIMVGVGDGPWSMMTRFDETLPKRIFDNFHFVDFHKVMYNTPNQEASFALNALMEIPDQYKAIKELGLLKHNRRDSQRAQR</sequence>
<dbReference type="InterPro" id="IPR010734">
    <property type="entry name" value="Copine_C"/>
</dbReference>
<dbReference type="SMART" id="SM00327">
    <property type="entry name" value="VWA"/>
    <property type="match status" value="1"/>
</dbReference>